<dbReference type="CDD" id="cd00165">
    <property type="entry name" value="S4"/>
    <property type="match status" value="1"/>
</dbReference>
<evidence type="ECO:0000313" key="9">
    <source>
        <dbReference type="EMBL" id="MPM51956.1"/>
    </source>
</evidence>
<reference evidence="9" key="1">
    <citation type="submission" date="2019-08" db="EMBL/GenBank/DDBJ databases">
        <authorList>
            <person name="Kucharzyk K."/>
            <person name="Murdoch R.W."/>
            <person name="Higgins S."/>
            <person name="Loffler F."/>
        </authorList>
    </citation>
    <scope>NUCLEOTIDE SEQUENCE</scope>
</reference>
<evidence type="ECO:0000256" key="5">
    <source>
        <dbReference type="ARBA" id="ARBA00023274"/>
    </source>
</evidence>
<dbReference type="GO" id="GO:0015935">
    <property type="term" value="C:small ribosomal subunit"/>
    <property type="evidence" value="ECO:0007669"/>
    <property type="project" value="InterPro"/>
</dbReference>
<keyword evidence="4 9" id="KW-0689">Ribosomal protein</keyword>
<evidence type="ECO:0000256" key="6">
    <source>
        <dbReference type="SAM" id="MobiDB-lite"/>
    </source>
</evidence>
<dbReference type="GO" id="GO:0019843">
    <property type="term" value="F:rRNA binding"/>
    <property type="evidence" value="ECO:0007669"/>
    <property type="project" value="UniProtKB-KW"/>
</dbReference>
<dbReference type="HAMAP" id="MF_01306_B">
    <property type="entry name" value="Ribosomal_uS4_B"/>
    <property type="match status" value="1"/>
</dbReference>
<dbReference type="EMBL" id="VSSQ01013650">
    <property type="protein sequence ID" value="MPM51956.1"/>
    <property type="molecule type" value="Genomic_DNA"/>
</dbReference>
<name>A0A645AG74_9ZZZZ</name>
<evidence type="ECO:0000259" key="7">
    <source>
        <dbReference type="SMART" id="SM00363"/>
    </source>
</evidence>
<dbReference type="GO" id="GO:0006412">
    <property type="term" value="P:translation"/>
    <property type="evidence" value="ECO:0007669"/>
    <property type="project" value="InterPro"/>
</dbReference>
<evidence type="ECO:0000256" key="2">
    <source>
        <dbReference type="ARBA" id="ARBA00022730"/>
    </source>
</evidence>
<dbReference type="SMART" id="SM00363">
    <property type="entry name" value="S4"/>
    <property type="match status" value="1"/>
</dbReference>
<dbReference type="SUPFAM" id="SSF55174">
    <property type="entry name" value="Alpha-L RNA-binding motif"/>
    <property type="match status" value="1"/>
</dbReference>
<feature type="region of interest" description="Disordered" evidence="6">
    <location>
        <begin position="1"/>
        <end position="24"/>
    </location>
</feature>
<dbReference type="SMART" id="SM01390">
    <property type="entry name" value="Ribosomal_S4"/>
    <property type="match status" value="1"/>
</dbReference>
<dbReference type="Gene3D" id="3.10.290.10">
    <property type="entry name" value="RNA-binding S4 domain"/>
    <property type="match status" value="1"/>
</dbReference>
<feature type="domain" description="RNA-binding S4" evidence="7">
    <location>
        <begin position="69"/>
        <end position="133"/>
    </location>
</feature>
<dbReference type="PANTHER" id="PTHR11831">
    <property type="entry name" value="30S 40S RIBOSOMAL PROTEIN"/>
    <property type="match status" value="1"/>
</dbReference>
<dbReference type="NCBIfam" id="NF003717">
    <property type="entry name" value="PRK05327.1"/>
    <property type="match status" value="1"/>
</dbReference>
<evidence type="ECO:0000256" key="1">
    <source>
        <dbReference type="ARBA" id="ARBA00007465"/>
    </source>
</evidence>
<dbReference type="InterPro" id="IPR001912">
    <property type="entry name" value="Ribosomal_uS4_N"/>
</dbReference>
<gene>
    <name evidence="9" type="primary">rpsD_31</name>
    <name evidence="9" type="ORF">SDC9_98709</name>
</gene>
<comment type="similarity">
    <text evidence="1">Belongs to the universal ribosomal protein uS4 family.</text>
</comment>
<evidence type="ECO:0000256" key="4">
    <source>
        <dbReference type="ARBA" id="ARBA00022980"/>
    </source>
</evidence>
<evidence type="ECO:0000259" key="8">
    <source>
        <dbReference type="SMART" id="SM01390"/>
    </source>
</evidence>
<dbReference type="PANTHER" id="PTHR11831:SF4">
    <property type="entry name" value="SMALL RIBOSOMAL SUBUNIT PROTEIN US4M"/>
    <property type="match status" value="1"/>
</dbReference>
<dbReference type="AlphaFoldDB" id="A0A645AG74"/>
<feature type="domain" description="Small ribosomal subunit protein uS4 N-terminal" evidence="8">
    <location>
        <begin position="5"/>
        <end position="68"/>
    </location>
</feature>
<dbReference type="Pfam" id="PF01479">
    <property type="entry name" value="S4"/>
    <property type="match status" value="1"/>
</dbReference>
<dbReference type="InterPro" id="IPR005709">
    <property type="entry name" value="Ribosomal_uS4_bac-type"/>
</dbReference>
<keyword evidence="2" id="KW-0699">rRNA-binding</keyword>
<keyword evidence="5" id="KW-0687">Ribonucleoprotein</keyword>
<accession>A0A645AG74</accession>
<sequence>MNDTKSTGLPGKDPRARSKKPTDYGLQLREKQKLKRTYCMLEKQFKLTFDEAARIPGKTGENLIMLLEQRLDNVVFRLHFAASRNQAAQFVNHGHIFVNGKRVSIPSYRLRPGDVVSVGAKGQKMLMIKENLKEYTKSGVCQWLSLDVDAMKGTFIAVPRRSEVTELEKINEQLVVELYSR</sequence>
<feature type="compositionally biased region" description="Basic and acidic residues" evidence="6">
    <location>
        <begin position="12"/>
        <end position="22"/>
    </location>
</feature>
<evidence type="ECO:0000256" key="3">
    <source>
        <dbReference type="ARBA" id="ARBA00022884"/>
    </source>
</evidence>
<dbReference type="InterPro" id="IPR022801">
    <property type="entry name" value="Ribosomal_uS4"/>
</dbReference>
<dbReference type="Pfam" id="PF00163">
    <property type="entry name" value="Ribosomal_S4"/>
    <property type="match status" value="1"/>
</dbReference>
<dbReference type="FunFam" id="3.10.290.10:FF:000001">
    <property type="entry name" value="30S ribosomal protein S4"/>
    <property type="match status" value="1"/>
</dbReference>
<dbReference type="NCBIfam" id="TIGR01017">
    <property type="entry name" value="rpsD_bact"/>
    <property type="match status" value="1"/>
</dbReference>
<dbReference type="InterPro" id="IPR036986">
    <property type="entry name" value="S4_RNA-bd_sf"/>
</dbReference>
<organism evidence="9">
    <name type="scientific">bioreactor metagenome</name>
    <dbReference type="NCBI Taxonomy" id="1076179"/>
    <lineage>
        <taxon>unclassified sequences</taxon>
        <taxon>metagenomes</taxon>
        <taxon>ecological metagenomes</taxon>
    </lineage>
</organism>
<dbReference type="GO" id="GO:0042274">
    <property type="term" value="P:ribosomal small subunit biogenesis"/>
    <property type="evidence" value="ECO:0007669"/>
    <property type="project" value="TreeGrafter"/>
</dbReference>
<proteinExistence type="inferred from homology"/>
<dbReference type="GO" id="GO:0003735">
    <property type="term" value="F:structural constituent of ribosome"/>
    <property type="evidence" value="ECO:0007669"/>
    <property type="project" value="InterPro"/>
</dbReference>
<dbReference type="Gene3D" id="1.10.1050.10">
    <property type="entry name" value="Ribosomal Protein S4 Delta 41, Chain A, domain 1"/>
    <property type="match status" value="1"/>
</dbReference>
<dbReference type="InterPro" id="IPR002942">
    <property type="entry name" value="S4_RNA-bd"/>
</dbReference>
<dbReference type="PROSITE" id="PS50889">
    <property type="entry name" value="S4"/>
    <property type="match status" value="1"/>
</dbReference>
<protein>
    <submittedName>
        <fullName evidence="9">30S ribosomal protein S4</fullName>
    </submittedName>
</protein>
<keyword evidence="3" id="KW-0694">RNA-binding</keyword>
<comment type="caution">
    <text evidence="9">The sequence shown here is derived from an EMBL/GenBank/DDBJ whole genome shotgun (WGS) entry which is preliminary data.</text>
</comment>